<dbReference type="InterPro" id="IPR025132">
    <property type="entry name" value="DUF4058"/>
</dbReference>
<dbReference type="EMBL" id="AP014924">
    <property type="protein sequence ID" value="BAS28226.1"/>
    <property type="molecule type" value="Genomic_DNA"/>
</dbReference>
<dbReference type="KEGG" id="lpil:LIP_2385"/>
<name>A0A0K2SM88_LIMPI</name>
<dbReference type="Pfam" id="PF13267">
    <property type="entry name" value="DUF4058"/>
    <property type="match status" value="1"/>
</dbReference>
<proteinExistence type="predicted"/>
<evidence type="ECO:0000313" key="1">
    <source>
        <dbReference type="EMBL" id="BAS28226.1"/>
    </source>
</evidence>
<keyword evidence="2" id="KW-1185">Reference proteome</keyword>
<evidence type="ECO:0008006" key="3">
    <source>
        <dbReference type="Google" id="ProtNLM"/>
    </source>
</evidence>
<organism evidence="1 2">
    <name type="scientific">Limnochorda pilosa</name>
    <dbReference type="NCBI Taxonomy" id="1555112"/>
    <lineage>
        <taxon>Bacteria</taxon>
        <taxon>Bacillati</taxon>
        <taxon>Bacillota</taxon>
        <taxon>Limnochordia</taxon>
        <taxon>Limnochordales</taxon>
        <taxon>Limnochordaceae</taxon>
        <taxon>Limnochorda</taxon>
    </lineage>
</organism>
<protein>
    <recommendedName>
        <fullName evidence="3">DUF4058 family protein</fullName>
    </recommendedName>
</protein>
<sequence>MVDQDAWIHMDPRLEQSGLWLGFHNQLIVTMAHHLAQALRPRYLVQTEERVYVTRDAAVEAVRRPDVSVAAVSREGAPVVEEPAPARRRVATPVLAAIGMRDEVKEWYLQVRSLTGELVTVVEVLSPNNKRAGHEGRQEYLTKRDEYLSARVNLVEIDLLLSGERMPLASPWPEGDRFVLVRRAFIPGQAEIYGVHADQPLPAFRFPLREPDPDHVLDLQEIFEETWTRGAFDLLVENARQDMS</sequence>
<reference evidence="2" key="1">
    <citation type="submission" date="2015-07" db="EMBL/GenBank/DDBJ databases">
        <title>Complete genome sequence and phylogenetic analysis of Limnochorda pilosa.</title>
        <authorList>
            <person name="Watanabe M."/>
            <person name="Kojima H."/>
            <person name="Fukui M."/>
        </authorList>
    </citation>
    <scope>NUCLEOTIDE SEQUENCE [LARGE SCALE GENOMIC DNA]</scope>
    <source>
        <strain evidence="2">HC45</strain>
    </source>
</reference>
<reference evidence="2" key="2">
    <citation type="journal article" date="2016" name="Int. J. Syst. Evol. Microbiol.">
        <title>Complete genome sequence and cell structure of Limnochorda pilosa, a Gram-negative spore-former within the phylum Firmicutes.</title>
        <authorList>
            <person name="Watanabe M."/>
            <person name="Kojima H."/>
            <person name="Fukui M."/>
        </authorList>
    </citation>
    <scope>NUCLEOTIDE SEQUENCE [LARGE SCALE GENOMIC DNA]</scope>
    <source>
        <strain evidence="2">HC45</strain>
    </source>
</reference>
<gene>
    <name evidence="1" type="ORF">LIP_2385</name>
</gene>
<evidence type="ECO:0000313" key="2">
    <source>
        <dbReference type="Proteomes" id="UP000065807"/>
    </source>
</evidence>
<dbReference type="Proteomes" id="UP000065807">
    <property type="component" value="Chromosome"/>
</dbReference>
<accession>A0A0K2SM88</accession>
<dbReference type="AlphaFoldDB" id="A0A0K2SM88"/>